<dbReference type="AlphaFoldDB" id="A0AAV4HY52"/>
<gene>
    <name evidence="2" type="ORF">ElyMa_001134800</name>
</gene>
<keyword evidence="3" id="KW-1185">Reference proteome</keyword>
<evidence type="ECO:0008006" key="4">
    <source>
        <dbReference type="Google" id="ProtNLM"/>
    </source>
</evidence>
<dbReference type="EMBL" id="BMAT01002250">
    <property type="protein sequence ID" value="GFS02882.1"/>
    <property type="molecule type" value="Genomic_DNA"/>
</dbReference>
<protein>
    <recommendedName>
        <fullName evidence="4">Secreted protein</fullName>
    </recommendedName>
</protein>
<keyword evidence="1" id="KW-0812">Transmembrane</keyword>
<evidence type="ECO:0000256" key="1">
    <source>
        <dbReference type="SAM" id="Phobius"/>
    </source>
</evidence>
<feature type="transmembrane region" description="Helical" evidence="1">
    <location>
        <begin position="6"/>
        <end position="24"/>
    </location>
</feature>
<dbReference type="Proteomes" id="UP000762676">
    <property type="component" value="Unassembled WGS sequence"/>
</dbReference>
<accession>A0AAV4HY52</accession>
<proteinExistence type="predicted"/>
<evidence type="ECO:0000313" key="3">
    <source>
        <dbReference type="Proteomes" id="UP000762676"/>
    </source>
</evidence>
<organism evidence="2 3">
    <name type="scientific">Elysia marginata</name>
    <dbReference type="NCBI Taxonomy" id="1093978"/>
    <lineage>
        <taxon>Eukaryota</taxon>
        <taxon>Metazoa</taxon>
        <taxon>Spiralia</taxon>
        <taxon>Lophotrochozoa</taxon>
        <taxon>Mollusca</taxon>
        <taxon>Gastropoda</taxon>
        <taxon>Heterobranchia</taxon>
        <taxon>Euthyneura</taxon>
        <taxon>Panpulmonata</taxon>
        <taxon>Sacoglossa</taxon>
        <taxon>Placobranchoidea</taxon>
        <taxon>Plakobranchidae</taxon>
        <taxon>Elysia</taxon>
    </lineage>
</organism>
<evidence type="ECO:0000313" key="2">
    <source>
        <dbReference type="EMBL" id="GFS02882.1"/>
    </source>
</evidence>
<keyword evidence="1" id="KW-0472">Membrane</keyword>
<reference evidence="2 3" key="1">
    <citation type="journal article" date="2021" name="Elife">
        <title>Chloroplast acquisition without the gene transfer in kleptoplastic sea slugs, Plakobranchus ocellatus.</title>
        <authorList>
            <person name="Maeda T."/>
            <person name="Takahashi S."/>
            <person name="Yoshida T."/>
            <person name="Shimamura S."/>
            <person name="Takaki Y."/>
            <person name="Nagai Y."/>
            <person name="Toyoda A."/>
            <person name="Suzuki Y."/>
            <person name="Arimoto A."/>
            <person name="Ishii H."/>
            <person name="Satoh N."/>
            <person name="Nishiyama T."/>
            <person name="Hasebe M."/>
            <person name="Maruyama T."/>
            <person name="Minagawa J."/>
            <person name="Obokata J."/>
            <person name="Shigenobu S."/>
        </authorList>
    </citation>
    <scope>NUCLEOTIDE SEQUENCE [LARGE SCALE GENOMIC DNA]</scope>
</reference>
<sequence>MIRMVVVVVMMIMMMMMIVVVVVVKVRTGLGPNNDEKIAVTRRKANRPIKCSKNNITYRLAIVTATVKYDFPKLLIATGECQDLQLLARVV</sequence>
<name>A0AAV4HY52_9GAST</name>
<keyword evidence="1" id="KW-1133">Transmembrane helix</keyword>
<comment type="caution">
    <text evidence="2">The sequence shown here is derived from an EMBL/GenBank/DDBJ whole genome shotgun (WGS) entry which is preliminary data.</text>
</comment>